<proteinExistence type="predicted"/>
<dbReference type="AlphaFoldDB" id="A0A1G8GBJ8"/>
<accession>A0A1G8GBJ8</accession>
<dbReference type="STRING" id="399736.SAMN04489720_2844"/>
<organism evidence="1 2">
    <name type="scientific">Agrococcus jejuensis</name>
    <dbReference type="NCBI Taxonomy" id="399736"/>
    <lineage>
        <taxon>Bacteria</taxon>
        <taxon>Bacillati</taxon>
        <taxon>Actinomycetota</taxon>
        <taxon>Actinomycetes</taxon>
        <taxon>Micrococcales</taxon>
        <taxon>Microbacteriaceae</taxon>
        <taxon>Agrococcus</taxon>
    </lineage>
</organism>
<evidence type="ECO:0000313" key="1">
    <source>
        <dbReference type="EMBL" id="SDH91671.1"/>
    </source>
</evidence>
<sequence length="34" mass="3639">MIMGGAIASIFWIAISANRAKPAPEPCAREHVDD</sequence>
<name>A0A1G8GBJ8_9MICO</name>
<dbReference type="EMBL" id="LT629695">
    <property type="protein sequence ID" value="SDH91671.1"/>
    <property type="molecule type" value="Genomic_DNA"/>
</dbReference>
<evidence type="ECO:0000313" key="2">
    <source>
        <dbReference type="Proteomes" id="UP000198822"/>
    </source>
</evidence>
<keyword evidence="2" id="KW-1185">Reference proteome</keyword>
<gene>
    <name evidence="1" type="ORF">SAMN04489720_2844</name>
</gene>
<reference evidence="2" key="1">
    <citation type="submission" date="2016-10" db="EMBL/GenBank/DDBJ databases">
        <authorList>
            <person name="Varghese N."/>
            <person name="Submissions S."/>
        </authorList>
    </citation>
    <scope>NUCLEOTIDE SEQUENCE [LARGE SCALE GENOMIC DNA]</scope>
    <source>
        <strain evidence="2">DSM 22002</strain>
    </source>
</reference>
<dbReference type="Proteomes" id="UP000198822">
    <property type="component" value="Chromosome I"/>
</dbReference>
<protein>
    <submittedName>
        <fullName evidence="1">Uncharacterized protein</fullName>
    </submittedName>
</protein>